<name>A0ABS5XSU3_9MICO</name>
<dbReference type="EMBL" id="JAFLHG010000004">
    <property type="protein sequence ID" value="MBT8797590.1"/>
    <property type="molecule type" value="Genomic_DNA"/>
</dbReference>
<dbReference type="Proteomes" id="UP000740605">
    <property type="component" value="Unassembled WGS sequence"/>
</dbReference>
<comment type="caution">
    <text evidence="2">The sequence shown here is derived from an EMBL/GenBank/DDBJ whole genome shotgun (WGS) entry which is preliminary data.</text>
</comment>
<sequence>MALAALIVLVGASGALGYWSAQANVQAAAATARTGVIQSASPAGLVNTYSATAQRFAGSITLQNTGSRTASYAVALVATSATQATLPAAIGVAAAPVASAAACTATAPLSGAQTGAASSFTATGVLAAGASVILCLQTSMTASATSTYAGSSASLVLRGRLEYAPSDTWRVAGADIALTQGVAAAPPAPTMACTDNNGWGIDLRFTESATAGDIHYRLFLARESSPGARVPFTAASAPNPWWPVVQISPGSSSLQTYLAAPNGGKGNTWLFVERSATGASGPWTQVASGRFRTEDSAQGLRTWCGWK</sequence>
<keyword evidence="3" id="KW-1185">Reference proteome</keyword>
<keyword evidence="1" id="KW-0732">Signal</keyword>
<proteinExistence type="predicted"/>
<protein>
    <submittedName>
        <fullName evidence="2">Uncharacterized protein</fullName>
    </submittedName>
</protein>
<accession>A0ABS5XSU3</accession>
<feature type="signal peptide" evidence="1">
    <location>
        <begin position="1"/>
        <end position="23"/>
    </location>
</feature>
<dbReference type="RefSeq" id="WP_215486834.1">
    <property type="nucleotide sequence ID" value="NZ_BAAAPJ010000002.1"/>
</dbReference>
<reference evidence="2 3" key="1">
    <citation type="submission" date="2021-03" db="EMBL/GenBank/DDBJ databases">
        <title>Microbacterium pauli sp. nov., isolated from microfiltered milk.</title>
        <authorList>
            <person name="Bellassi P."/>
            <person name="Fontana A."/>
            <person name="Callegari M.L."/>
            <person name="Lorenzo M."/>
            <person name="Cappa F."/>
        </authorList>
    </citation>
    <scope>NUCLEOTIDE SEQUENCE [LARGE SCALE GENOMIC DNA]</scope>
    <source>
        <strain evidence="2 3">DSM 18909</strain>
    </source>
</reference>
<gene>
    <name evidence="2" type="ORF">J0P97_05840</name>
</gene>
<feature type="chain" id="PRO_5046229220" evidence="1">
    <location>
        <begin position="24"/>
        <end position="307"/>
    </location>
</feature>
<evidence type="ECO:0000313" key="2">
    <source>
        <dbReference type="EMBL" id="MBT8797590.1"/>
    </source>
</evidence>
<evidence type="ECO:0000256" key="1">
    <source>
        <dbReference type="SAM" id="SignalP"/>
    </source>
</evidence>
<evidence type="ECO:0000313" key="3">
    <source>
        <dbReference type="Proteomes" id="UP000740605"/>
    </source>
</evidence>
<organism evidence="2 3">
    <name type="scientific">Microbacterium flavum</name>
    <dbReference type="NCBI Taxonomy" id="415216"/>
    <lineage>
        <taxon>Bacteria</taxon>
        <taxon>Bacillati</taxon>
        <taxon>Actinomycetota</taxon>
        <taxon>Actinomycetes</taxon>
        <taxon>Micrococcales</taxon>
        <taxon>Microbacteriaceae</taxon>
        <taxon>Microbacterium</taxon>
    </lineage>
</organism>